<evidence type="ECO:0000256" key="1">
    <source>
        <dbReference type="ARBA" id="ARBA00022679"/>
    </source>
</evidence>
<evidence type="ECO:0000313" key="5">
    <source>
        <dbReference type="EMBL" id="VEU59714.1"/>
    </source>
</evidence>
<dbReference type="InterPro" id="IPR004568">
    <property type="entry name" value="Ppantetheine-prot_Trfase_dom"/>
</dbReference>
<dbReference type="AlphaFoldDB" id="A0A449A654"/>
<feature type="domain" description="4'-phosphopantetheinyl transferase" evidence="4">
    <location>
        <begin position="2"/>
        <end position="78"/>
    </location>
</feature>
<dbReference type="OrthoDB" id="389495at2"/>
<protein>
    <submittedName>
        <fullName evidence="5">Holo-[acyl-carrier protein]synthase</fullName>
    </submittedName>
</protein>
<sequence>MLGIDITNIARFRNISLKTIKRFLSEEEFLIYQNEENKIKFLAVRWAIKEAIFKADNLEYSFKKINIKKTKGKYIYKNFVISTSCEENLLTAIALKKEN</sequence>
<accession>A0A449A654</accession>
<evidence type="ECO:0000256" key="2">
    <source>
        <dbReference type="ARBA" id="ARBA00022723"/>
    </source>
</evidence>
<dbReference type="EMBL" id="LR214951">
    <property type="protein sequence ID" value="VEU59714.1"/>
    <property type="molecule type" value="Genomic_DNA"/>
</dbReference>
<keyword evidence="6" id="KW-1185">Reference proteome</keyword>
<dbReference type="RefSeq" id="WP_129720085.1">
    <property type="nucleotide sequence ID" value="NZ_LR214951.1"/>
</dbReference>
<keyword evidence="1" id="KW-0808">Transferase</keyword>
<organism evidence="5 6">
    <name type="scientific">Mesomycoplasma neurolyticum</name>
    <dbReference type="NCBI Taxonomy" id="2120"/>
    <lineage>
        <taxon>Bacteria</taxon>
        <taxon>Bacillati</taxon>
        <taxon>Mycoplasmatota</taxon>
        <taxon>Mycoplasmoidales</taxon>
        <taxon>Metamycoplasmataceae</taxon>
        <taxon>Mesomycoplasma</taxon>
    </lineage>
</organism>
<dbReference type="NCBIfam" id="TIGR00556">
    <property type="entry name" value="pantethn_trn"/>
    <property type="match status" value="1"/>
</dbReference>
<proteinExistence type="predicted"/>
<keyword evidence="2" id="KW-0479">Metal-binding</keyword>
<dbReference type="SUPFAM" id="SSF56214">
    <property type="entry name" value="4'-phosphopantetheinyl transferase"/>
    <property type="match status" value="1"/>
</dbReference>
<dbReference type="Pfam" id="PF01648">
    <property type="entry name" value="ACPS"/>
    <property type="match status" value="1"/>
</dbReference>
<name>A0A449A654_9BACT</name>
<evidence type="ECO:0000313" key="6">
    <source>
        <dbReference type="Proteomes" id="UP000289440"/>
    </source>
</evidence>
<dbReference type="InterPro" id="IPR037143">
    <property type="entry name" value="4-PPantetheinyl_Trfase_dom_sf"/>
</dbReference>
<reference evidence="5 6" key="1">
    <citation type="submission" date="2019-01" db="EMBL/GenBank/DDBJ databases">
        <authorList>
            <consortium name="Pathogen Informatics"/>
        </authorList>
    </citation>
    <scope>NUCLEOTIDE SEQUENCE [LARGE SCALE GENOMIC DNA]</scope>
    <source>
        <strain evidence="5 6">NCTC10166</strain>
    </source>
</reference>
<dbReference type="Gene3D" id="3.90.470.20">
    <property type="entry name" value="4'-phosphopantetheinyl transferase domain"/>
    <property type="match status" value="1"/>
</dbReference>
<dbReference type="KEGG" id="mnu:NCTC10166_00696"/>
<dbReference type="GO" id="GO:0008897">
    <property type="term" value="F:holo-[acyl-carrier-protein] synthase activity"/>
    <property type="evidence" value="ECO:0007669"/>
    <property type="project" value="InterPro"/>
</dbReference>
<evidence type="ECO:0000259" key="4">
    <source>
        <dbReference type="Pfam" id="PF01648"/>
    </source>
</evidence>
<keyword evidence="3" id="KW-0460">Magnesium</keyword>
<evidence type="ECO:0000256" key="3">
    <source>
        <dbReference type="ARBA" id="ARBA00022842"/>
    </source>
</evidence>
<dbReference type="InterPro" id="IPR008278">
    <property type="entry name" value="4-PPantetheinyl_Trfase_dom"/>
</dbReference>
<dbReference type="GO" id="GO:0006633">
    <property type="term" value="P:fatty acid biosynthetic process"/>
    <property type="evidence" value="ECO:0007669"/>
    <property type="project" value="InterPro"/>
</dbReference>
<dbReference type="Proteomes" id="UP000289440">
    <property type="component" value="Chromosome"/>
</dbReference>
<dbReference type="GO" id="GO:0000287">
    <property type="term" value="F:magnesium ion binding"/>
    <property type="evidence" value="ECO:0007669"/>
    <property type="project" value="InterPro"/>
</dbReference>
<gene>
    <name evidence="5" type="primary">acpS</name>
    <name evidence="5" type="ORF">NCTC10166_00696</name>
</gene>